<dbReference type="Gene3D" id="1.10.10.10">
    <property type="entry name" value="Winged helix-like DNA-binding domain superfamily/Winged helix DNA-binding domain"/>
    <property type="match status" value="1"/>
</dbReference>
<dbReference type="InterPro" id="IPR005119">
    <property type="entry name" value="LysR_subst-bd"/>
</dbReference>
<keyword evidence="3" id="KW-0238">DNA-binding</keyword>
<reference evidence="6 7" key="1">
    <citation type="submission" date="2021-03" db="EMBL/GenBank/DDBJ databases">
        <authorList>
            <person name="Kanchanasin P."/>
            <person name="Saeng-In P."/>
            <person name="Phongsopitanun W."/>
            <person name="Yuki M."/>
            <person name="Kudo T."/>
            <person name="Ohkuma M."/>
            <person name="Tanasupawat S."/>
        </authorList>
    </citation>
    <scope>NUCLEOTIDE SEQUENCE [LARGE SCALE GENOMIC DNA]</scope>
    <source>
        <strain evidence="6 7">L46</strain>
    </source>
</reference>
<dbReference type="Pfam" id="PF00126">
    <property type="entry name" value="HTH_1"/>
    <property type="match status" value="1"/>
</dbReference>
<evidence type="ECO:0000313" key="7">
    <source>
        <dbReference type="Proteomes" id="UP000666915"/>
    </source>
</evidence>
<evidence type="ECO:0000259" key="5">
    <source>
        <dbReference type="PROSITE" id="PS50931"/>
    </source>
</evidence>
<sequence length="309" mass="33175">MELRQLAYFVAIVEESSFTRAAARVHVAQPAISQQIAQLERELGHRLFDRSDRPIRLTPVGEAFLPHARAALEATAAGRDAIATLHGHLAGRLAVGTVPCPPVWLTTRLGDFQHRHPRVRLTLRTGDPEVLTQDVSSGALDAALISLSADRLPAGPAGRHLPHMLASQTVGTEPLVLAAAPGHPLAQSPPATLADLEDQPFLTLTHGTGLRAALETACAEVGFAPRVQAETNDLNTLTDLLRHSRAVALLPEAAVARAGTFLTTIRLTRPALHRPHVLIWNRRHVTALAEAFLRHVQAHDEAAPSTTAP</sequence>
<dbReference type="SUPFAM" id="SSF46785">
    <property type="entry name" value="Winged helix' DNA-binding domain"/>
    <property type="match status" value="1"/>
</dbReference>
<keyword evidence="7" id="KW-1185">Reference proteome</keyword>
<dbReference type="Proteomes" id="UP000666915">
    <property type="component" value="Unassembled WGS sequence"/>
</dbReference>
<feature type="domain" description="HTH lysR-type" evidence="5">
    <location>
        <begin position="1"/>
        <end position="58"/>
    </location>
</feature>
<evidence type="ECO:0000256" key="3">
    <source>
        <dbReference type="ARBA" id="ARBA00023125"/>
    </source>
</evidence>
<evidence type="ECO:0000313" key="6">
    <source>
        <dbReference type="EMBL" id="MBO2443938.1"/>
    </source>
</evidence>
<keyword evidence="2" id="KW-0805">Transcription regulation</keyword>
<accession>A0ABS3RCH7</accession>
<dbReference type="PANTHER" id="PTHR30346">
    <property type="entry name" value="TRANSCRIPTIONAL DUAL REGULATOR HCAR-RELATED"/>
    <property type="match status" value="1"/>
</dbReference>
<evidence type="ECO:0000256" key="4">
    <source>
        <dbReference type="ARBA" id="ARBA00023163"/>
    </source>
</evidence>
<dbReference type="InterPro" id="IPR036388">
    <property type="entry name" value="WH-like_DNA-bd_sf"/>
</dbReference>
<dbReference type="InterPro" id="IPR000847">
    <property type="entry name" value="LysR_HTH_N"/>
</dbReference>
<comment type="similarity">
    <text evidence="1">Belongs to the LysR transcriptional regulatory family.</text>
</comment>
<dbReference type="RefSeq" id="WP_208272243.1">
    <property type="nucleotide sequence ID" value="NZ_BAAAGM010000062.1"/>
</dbReference>
<dbReference type="Gene3D" id="3.40.190.290">
    <property type="match status" value="1"/>
</dbReference>
<dbReference type="Pfam" id="PF03466">
    <property type="entry name" value="LysR_substrate"/>
    <property type="match status" value="1"/>
</dbReference>
<protein>
    <submittedName>
        <fullName evidence="6">LysR family transcriptional regulator</fullName>
    </submittedName>
</protein>
<keyword evidence="4" id="KW-0804">Transcription</keyword>
<dbReference type="EMBL" id="JAGEOK010000038">
    <property type="protein sequence ID" value="MBO2443938.1"/>
    <property type="molecule type" value="Genomic_DNA"/>
</dbReference>
<proteinExistence type="inferred from homology"/>
<evidence type="ECO:0000256" key="2">
    <source>
        <dbReference type="ARBA" id="ARBA00023015"/>
    </source>
</evidence>
<name>A0ABS3RCH7_9ACTN</name>
<organism evidence="6 7">
    <name type="scientific">Actinomadura nitritigenes</name>
    <dbReference type="NCBI Taxonomy" id="134602"/>
    <lineage>
        <taxon>Bacteria</taxon>
        <taxon>Bacillati</taxon>
        <taxon>Actinomycetota</taxon>
        <taxon>Actinomycetes</taxon>
        <taxon>Streptosporangiales</taxon>
        <taxon>Thermomonosporaceae</taxon>
        <taxon>Actinomadura</taxon>
    </lineage>
</organism>
<dbReference type="InterPro" id="IPR036390">
    <property type="entry name" value="WH_DNA-bd_sf"/>
</dbReference>
<dbReference type="PROSITE" id="PS50931">
    <property type="entry name" value="HTH_LYSR"/>
    <property type="match status" value="1"/>
</dbReference>
<comment type="caution">
    <text evidence="6">The sequence shown here is derived from an EMBL/GenBank/DDBJ whole genome shotgun (WGS) entry which is preliminary data.</text>
</comment>
<evidence type="ECO:0000256" key="1">
    <source>
        <dbReference type="ARBA" id="ARBA00009437"/>
    </source>
</evidence>
<dbReference type="PRINTS" id="PR00039">
    <property type="entry name" value="HTHLYSR"/>
</dbReference>
<gene>
    <name evidence="6" type="ORF">J4557_41095</name>
</gene>
<dbReference type="PANTHER" id="PTHR30346:SF28">
    <property type="entry name" value="HTH-TYPE TRANSCRIPTIONAL REGULATOR CYNR"/>
    <property type="match status" value="1"/>
</dbReference>
<dbReference type="SUPFAM" id="SSF53850">
    <property type="entry name" value="Periplasmic binding protein-like II"/>
    <property type="match status" value="1"/>
</dbReference>